<keyword evidence="12" id="KW-0732">Signal</keyword>
<dbReference type="GO" id="GO:0071880">
    <property type="term" value="P:adenylate cyclase-activating adrenergic receptor signaling pathway"/>
    <property type="evidence" value="ECO:0007669"/>
    <property type="project" value="TreeGrafter"/>
</dbReference>
<keyword evidence="4 11" id="KW-1133">Transmembrane helix</keyword>
<keyword evidence="6 11" id="KW-0472">Membrane</keyword>
<keyword evidence="3 10" id="KW-0812">Transmembrane</keyword>
<dbReference type="AlphaFoldDB" id="A0A0D8XJS0"/>
<feature type="chain" id="PRO_5002335721" evidence="12">
    <location>
        <begin position="34"/>
        <end position="501"/>
    </location>
</feature>
<evidence type="ECO:0000256" key="2">
    <source>
        <dbReference type="ARBA" id="ARBA00022475"/>
    </source>
</evidence>
<dbReference type="GO" id="GO:0005886">
    <property type="term" value="C:plasma membrane"/>
    <property type="evidence" value="ECO:0007669"/>
    <property type="project" value="UniProtKB-SubCell"/>
</dbReference>
<dbReference type="Proteomes" id="UP000053766">
    <property type="component" value="Unassembled WGS sequence"/>
</dbReference>
<evidence type="ECO:0000256" key="10">
    <source>
        <dbReference type="RuleBase" id="RU000688"/>
    </source>
</evidence>
<dbReference type="GO" id="GO:0043410">
    <property type="term" value="P:positive regulation of MAPK cascade"/>
    <property type="evidence" value="ECO:0007669"/>
    <property type="project" value="TreeGrafter"/>
</dbReference>
<dbReference type="InterPro" id="IPR017452">
    <property type="entry name" value="GPCR_Rhodpsn_7TM"/>
</dbReference>
<feature type="transmembrane region" description="Helical" evidence="11">
    <location>
        <begin position="99"/>
        <end position="124"/>
    </location>
</feature>
<dbReference type="CDD" id="cd15329">
    <property type="entry name" value="7tmA_5-HT7"/>
    <property type="match status" value="1"/>
</dbReference>
<evidence type="ECO:0000256" key="3">
    <source>
        <dbReference type="ARBA" id="ARBA00022692"/>
    </source>
</evidence>
<dbReference type="GO" id="GO:0004993">
    <property type="term" value="F:G protein-coupled serotonin receptor activity"/>
    <property type="evidence" value="ECO:0007669"/>
    <property type="project" value="UniProtKB-ARBA"/>
</dbReference>
<gene>
    <name evidence="14" type="ORF">DICVIV_10000</name>
</gene>
<keyword evidence="15" id="KW-1185">Reference proteome</keyword>
<reference evidence="14 15" key="1">
    <citation type="submission" date="2013-11" db="EMBL/GenBank/DDBJ databases">
        <title>Draft genome of the bovine lungworm Dictyocaulus viviparus.</title>
        <authorList>
            <person name="Mitreva M."/>
        </authorList>
    </citation>
    <scope>NUCLEOTIDE SEQUENCE [LARGE SCALE GENOMIC DNA]</scope>
    <source>
        <strain evidence="14 15">HannoverDv2000</strain>
    </source>
</reference>
<dbReference type="PROSITE" id="PS00237">
    <property type="entry name" value="G_PROTEIN_RECEP_F1_1"/>
    <property type="match status" value="1"/>
</dbReference>
<evidence type="ECO:0000313" key="15">
    <source>
        <dbReference type="Proteomes" id="UP000053766"/>
    </source>
</evidence>
<dbReference type="Pfam" id="PF00001">
    <property type="entry name" value="7tm_1"/>
    <property type="match status" value="1"/>
</dbReference>
<dbReference type="Gene3D" id="1.20.1070.10">
    <property type="entry name" value="Rhodopsin 7-helix transmembrane proteins"/>
    <property type="match status" value="1"/>
</dbReference>
<dbReference type="PROSITE" id="PS50262">
    <property type="entry name" value="G_PROTEIN_RECEP_F1_2"/>
    <property type="match status" value="1"/>
</dbReference>
<evidence type="ECO:0000256" key="6">
    <source>
        <dbReference type="ARBA" id="ARBA00023136"/>
    </source>
</evidence>
<evidence type="ECO:0000313" key="14">
    <source>
        <dbReference type="EMBL" id="KJH43982.1"/>
    </source>
</evidence>
<sequence>MLIPISGISLRFLLLKVVLRMISQSLQLHQVVGVQFRPQAIPLVPPHARAAVVMERALPSLANTILPLVHDSWPEDDNPIYSSTKETTATSLVLTKTMLVVFVVAMIIVTIVGNALVCLAVLLVRKLKQPANFLIVSLAIADFFVGLLVMPLALVDLLFSEWPLGRSMCKMWTTADLTLCTASIVSLCAISVDRYLVVTRPLKYSAVRTTGRMLVYIVIIWVIAAVVSLSSHIITNLLDTEQVENRICQVIQHFAYQIYATIISFYGPTIIMLILYVQIWRAAKRITREDKDQTKHIRIDIDKNINNHMDLISKTQTTTKIVKSHHRNYLHRTSALFQVVRVSLNRQNDGSECKARKTLGIIMSVFIICWLPFFSLAVLKSCLQLKVPYWLDVVTLWLGYSNSTLNPAIYCKYNNDFRVPFREMLACRCSTLQNEMRRQSFTSRYGPTVVMNCGYILCCKFCPVNEVNWSSQGFEFTQKIITEYIKLCSDHNNKIYWCTFM</sequence>
<evidence type="ECO:0000256" key="11">
    <source>
        <dbReference type="SAM" id="Phobius"/>
    </source>
</evidence>
<protein>
    <submittedName>
        <fullName evidence="14">7 transmembrane receptor</fullName>
    </submittedName>
</protein>
<dbReference type="OrthoDB" id="5951059at2759"/>
<evidence type="ECO:0000259" key="13">
    <source>
        <dbReference type="PROSITE" id="PS50262"/>
    </source>
</evidence>
<keyword evidence="9 10" id="KW-0807">Transducer</keyword>
<dbReference type="PANTHER" id="PTHR24248:SF199">
    <property type="entry name" value="IP13425P-RELATED"/>
    <property type="match status" value="1"/>
</dbReference>
<organism evidence="14 15">
    <name type="scientific">Dictyocaulus viviparus</name>
    <name type="common">Bovine lungworm</name>
    <dbReference type="NCBI Taxonomy" id="29172"/>
    <lineage>
        <taxon>Eukaryota</taxon>
        <taxon>Metazoa</taxon>
        <taxon>Ecdysozoa</taxon>
        <taxon>Nematoda</taxon>
        <taxon>Chromadorea</taxon>
        <taxon>Rhabditida</taxon>
        <taxon>Rhabditina</taxon>
        <taxon>Rhabditomorpha</taxon>
        <taxon>Strongyloidea</taxon>
        <taxon>Metastrongylidae</taxon>
        <taxon>Dictyocaulus</taxon>
    </lineage>
</organism>
<keyword evidence="7" id="KW-1015">Disulfide bond</keyword>
<evidence type="ECO:0000256" key="8">
    <source>
        <dbReference type="ARBA" id="ARBA00023170"/>
    </source>
</evidence>
<name>A0A0D8XJS0_DICVI</name>
<comment type="similarity">
    <text evidence="10">Belongs to the G-protein coupled receptor 1 family.</text>
</comment>
<evidence type="ECO:0000256" key="1">
    <source>
        <dbReference type="ARBA" id="ARBA00004651"/>
    </source>
</evidence>
<dbReference type="PRINTS" id="PR00237">
    <property type="entry name" value="GPCRRHODOPSN"/>
</dbReference>
<reference evidence="15" key="2">
    <citation type="journal article" date="2016" name="Sci. Rep.">
        <title>Dictyocaulus viviparus genome, variome and transcriptome elucidate lungworm biology and support future intervention.</title>
        <authorList>
            <person name="McNulty S.N."/>
            <person name="Strube C."/>
            <person name="Rosa B.A."/>
            <person name="Martin J.C."/>
            <person name="Tyagi R."/>
            <person name="Choi Y.J."/>
            <person name="Wang Q."/>
            <person name="Hallsworth Pepin K."/>
            <person name="Zhang X."/>
            <person name="Ozersky P."/>
            <person name="Wilson R.K."/>
            <person name="Sternberg P.W."/>
            <person name="Gasser R.B."/>
            <person name="Mitreva M."/>
        </authorList>
    </citation>
    <scope>NUCLEOTIDE SEQUENCE [LARGE SCALE GENOMIC DNA]</scope>
    <source>
        <strain evidence="15">HannoverDv2000</strain>
    </source>
</reference>
<dbReference type="STRING" id="29172.A0A0D8XJS0"/>
<proteinExistence type="inferred from homology"/>
<dbReference type="PANTHER" id="PTHR24248">
    <property type="entry name" value="ADRENERGIC RECEPTOR-RELATED G-PROTEIN COUPLED RECEPTOR"/>
    <property type="match status" value="1"/>
</dbReference>
<evidence type="ECO:0000256" key="9">
    <source>
        <dbReference type="ARBA" id="ARBA00023224"/>
    </source>
</evidence>
<dbReference type="EMBL" id="KN716510">
    <property type="protein sequence ID" value="KJH43982.1"/>
    <property type="molecule type" value="Genomic_DNA"/>
</dbReference>
<accession>A0A0D8XJS0</accession>
<dbReference type="InterPro" id="IPR000276">
    <property type="entry name" value="GPCR_Rhodpsn"/>
</dbReference>
<feature type="transmembrane region" description="Helical" evidence="11">
    <location>
        <begin position="131"/>
        <end position="159"/>
    </location>
</feature>
<feature type="domain" description="G-protein coupled receptors family 1 profile" evidence="13">
    <location>
        <begin position="113"/>
        <end position="410"/>
    </location>
</feature>
<feature type="transmembrane region" description="Helical" evidence="11">
    <location>
        <begin position="254"/>
        <end position="277"/>
    </location>
</feature>
<evidence type="ECO:0000256" key="7">
    <source>
        <dbReference type="ARBA" id="ARBA00023157"/>
    </source>
</evidence>
<feature type="transmembrane region" description="Helical" evidence="11">
    <location>
        <begin position="171"/>
        <end position="192"/>
    </location>
</feature>
<feature type="transmembrane region" description="Helical" evidence="11">
    <location>
        <begin position="213"/>
        <end position="234"/>
    </location>
</feature>
<comment type="subcellular location">
    <subcellularLocation>
        <location evidence="1">Cell membrane</location>
        <topology evidence="1">Multi-pass membrane protein</topology>
    </subcellularLocation>
</comment>
<keyword evidence="8 10" id="KW-0675">Receptor</keyword>
<evidence type="ECO:0000256" key="4">
    <source>
        <dbReference type="ARBA" id="ARBA00022989"/>
    </source>
</evidence>
<keyword evidence="2" id="KW-1003">Cell membrane</keyword>
<evidence type="ECO:0000256" key="12">
    <source>
        <dbReference type="SAM" id="SignalP"/>
    </source>
</evidence>
<feature type="transmembrane region" description="Helical" evidence="11">
    <location>
        <begin position="359"/>
        <end position="379"/>
    </location>
</feature>
<dbReference type="SMART" id="SM01381">
    <property type="entry name" value="7TM_GPCR_Srsx"/>
    <property type="match status" value="1"/>
</dbReference>
<evidence type="ECO:0000256" key="5">
    <source>
        <dbReference type="ARBA" id="ARBA00023040"/>
    </source>
</evidence>
<feature type="signal peptide" evidence="12">
    <location>
        <begin position="1"/>
        <end position="33"/>
    </location>
</feature>
<dbReference type="SUPFAM" id="SSF81321">
    <property type="entry name" value="Family A G protein-coupled receptor-like"/>
    <property type="match status" value="1"/>
</dbReference>
<keyword evidence="5 10" id="KW-0297">G-protein coupled receptor</keyword>